<keyword evidence="3 6" id="KW-1133">Transmembrane helix</keyword>
<dbReference type="EMBL" id="JAGDYL010000005">
    <property type="protein sequence ID" value="MBO1804525.1"/>
    <property type="molecule type" value="Genomic_DNA"/>
</dbReference>
<dbReference type="GO" id="GO:0012505">
    <property type="term" value="C:endomembrane system"/>
    <property type="evidence" value="ECO:0007669"/>
    <property type="project" value="UniProtKB-SubCell"/>
</dbReference>
<proteinExistence type="predicted"/>
<dbReference type="InterPro" id="IPR003807">
    <property type="entry name" value="DUF202"/>
</dbReference>
<protein>
    <submittedName>
        <fullName evidence="8">DUF202 domain-containing protein</fullName>
    </submittedName>
</protein>
<feature type="domain" description="DUF202" evidence="7">
    <location>
        <begin position="14"/>
        <end position="74"/>
    </location>
</feature>
<sequence>MTPEDRHAARVSADPGLQPERTSMAWGRTTFAFVVASSVFLRWLPHFGARVLLLVVLGACAALAIFASQFRRYRCYAEGIERERLHSDPVAVFAIAGITVILAGFGLWLLAITP</sequence>
<dbReference type="AlphaFoldDB" id="A0A939LZX9"/>
<comment type="caution">
    <text evidence="8">The sequence shown here is derived from an EMBL/GenBank/DDBJ whole genome shotgun (WGS) entry which is preliminary data.</text>
</comment>
<evidence type="ECO:0000256" key="4">
    <source>
        <dbReference type="ARBA" id="ARBA00023136"/>
    </source>
</evidence>
<keyword evidence="2 6" id="KW-0812">Transmembrane</keyword>
<evidence type="ECO:0000313" key="9">
    <source>
        <dbReference type="Proteomes" id="UP000664398"/>
    </source>
</evidence>
<evidence type="ECO:0000256" key="2">
    <source>
        <dbReference type="ARBA" id="ARBA00022692"/>
    </source>
</evidence>
<organism evidence="8 9">
    <name type="scientific">Leucobacter ruminantium</name>
    <dbReference type="NCBI Taxonomy" id="1289170"/>
    <lineage>
        <taxon>Bacteria</taxon>
        <taxon>Bacillati</taxon>
        <taxon>Actinomycetota</taxon>
        <taxon>Actinomycetes</taxon>
        <taxon>Micrococcales</taxon>
        <taxon>Microbacteriaceae</taxon>
        <taxon>Leucobacter</taxon>
    </lineage>
</organism>
<evidence type="ECO:0000256" key="6">
    <source>
        <dbReference type="SAM" id="Phobius"/>
    </source>
</evidence>
<dbReference type="Proteomes" id="UP000664398">
    <property type="component" value="Unassembled WGS sequence"/>
</dbReference>
<feature type="transmembrane region" description="Helical" evidence="6">
    <location>
        <begin position="90"/>
        <end position="112"/>
    </location>
</feature>
<reference evidence="8" key="1">
    <citation type="submission" date="2021-03" db="EMBL/GenBank/DDBJ databases">
        <title>Leucobacter chromiisoli sp. nov., isolated from chromium-containing soil of chemical plant.</title>
        <authorList>
            <person name="Xu Z."/>
        </authorList>
    </citation>
    <scope>NUCLEOTIDE SEQUENCE</scope>
    <source>
        <strain evidence="8">A2</strain>
    </source>
</reference>
<dbReference type="RefSeq" id="WP_208045004.1">
    <property type="nucleotide sequence ID" value="NZ_JAGDYL010000005.1"/>
</dbReference>
<keyword evidence="4 6" id="KW-0472">Membrane</keyword>
<feature type="region of interest" description="Disordered" evidence="5">
    <location>
        <begin position="1"/>
        <end position="21"/>
    </location>
</feature>
<evidence type="ECO:0000256" key="5">
    <source>
        <dbReference type="SAM" id="MobiDB-lite"/>
    </source>
</evidence>
<gene>
    <name evidence="8" type="ORF">J4H91_04225</name>
</gene>
<name>A0A939LZX9_9MICO</name>
<evidence type="ECO:0000256" key="3">
    <source>
        <dbReference type="ARBA" id="ARBA00022989"/>
    </source>
</evidence>
<accession>A0A939LZX9</accession>
<keyword evidence="9" id="KW-1185">Reference proteome</keyword>
<dbReference type="Pfam" id="PF02656">
    <property type="entry name" value="DUF202"/>
    <property type="match status" value="1"/>
</dbReference>
<evidence type="ECO:0000313" key="8">
    <source>
        <dbReference type="EMBL" id="MBO1804525.1"/>
    </source>
</evidence>
<evidence type="ECO:0000259" key="7">
    <source>
        <dbReference type="Pfam" id="PF02656"/>
    </source>
</evidence>
<feature type="transmembrane region" description="Helical" evidence="6">
    <location>
        <begin position="25"/>
        <end position="44"/>
    </location>
</feature>
<comment type="subcellular location">
    <subcellularLocation>
        <location evidence="1">Endomembrane system</location>
        <topology evidence="1">Multi-pass membrane protein</topology>
    </subcellularLocation>
</comment>
<evidence type="ECO:0000256" key="1">
    <source>
        <dbReference type="ARBA" id="ARBA00004127"/>
    </source>
</evidence>
<feature type="transmembrane region" description="Helical" evidence="6">
    <location>
        <begin position="51"/>
        <end position="70"/>
    </location>
</feature>